<dbReference type="CDD" id="cd03112">
    <property type="entry name" value="CobW-like"/>
    <property type="match status" value="1"/>
</dbReference>
<name>A0A1H2QWC0_9BACI</name>
<accession>A0A1H2QWC0</accession>
<dbReference type="InterPro" id="IPR051927">
    <property type="entry name" value="Zn_Chap_cDPG_Synth"/>
</dbReference>
<dbReference type="SMART" id="SM00833">
    <property type="entry name" value="CobW_C"/>
    <property type="match status" value="1"/>
</dbReference>
<keyword evidence="2" id="KW-0378">Hydrolase</keyword>
<evidence type="ECO:0000313" key="8">
    <source>
        <dbReference type="Proteomes" id="UP000199488"/>
    </source>
</evidence>
<dbReference type="EMBL" id="FNNC01000001">
    <property type="protein sequence ID" value="SDW11492.1"/>
    <property type="molecule type" value="Genomic_DNA"/>
</dbReference>
<dbReference type="GO" id="GO:0016787">
    <property type="term" value="F:hydrolase activity"/>
    <property type="evidence" value="ECO:0007669"/>
    <property type="project" value="UniProtKB-KW"/>
</dbReference>
<evidence type="ECO:0000256" key="3">
    <source>
        <dbReference type="ARBA" id="ARBA00023186"/>
    </source>
</evidence>
<evidence type="ECO:0000256" key="4">
    <source>
        <dbReference type="ARBA" id="ARBA00034320"/>
    </source>
</evidence>
<dbReference type="PANTHER" id="PTHR43603">
    <property type="entry name" value="COBW DOMAIN-CONTAINING PROTEIN DDB_G0274527"/>
    <property type="match status" value="1"/>
</dbReference>
<dbReference type="GO" id="GO:0000166">
    <property type="term" value="F:nucleotide binding"/>
    <property type="evidence" value="ECO:0007669"/>
    <property type="project" value="UniProtKB-KW"/>
</dbReference>
<dbReference type="Pfam" id="PF02492">
    <property type="entry name" value="cobW"/>
    <property type="match status" value="1"/>
</dbReference>
<evidence type="ECO:0000256" key="2">
    <source>
        <dbReference type="ARBA" id="ARBA00022801"/>
    </source>
</evidence>
<dbReference type="STRING" id="1122204.SAMN05421781_0494"/>
<dbReference type="OrthoDB" id="9808822at2"/>
<dbReference type="SUPFAM" id="SSF52540">
    <property type="entry name" value="P-loop containing nucleoside triphosphate hydrolases"/>
    <property type="match status" value="1"/>
</dbReference>
<proteinExistence type="inferred from homology"/>
<dbReference type="Gene3D" id="3.30.1220.10">
    <property type="entry name" value="CobW-like, C-terminal domain"/>
    <property type="match status" value="1"/>
</dbReference>
<comment type="similarity">
    <text evidence="4">Belongs to the SIMIBI class G3E GTPase family. ZNG1 subfamily.</text>
</comment>
<keyword evidence="1" id="KW-0547">Nucleotide-binding</keyword>
<dbReference type="InterPro" id="IPR011629">
    <property type="entry name" value="CobW-like_C"/>
</dbReference>
<evidence type="ECO:0000313" key="7">
    <source>
        <dbReference type="EMBL" id="SDW11492.1"/>
    </source>
</evidence>
<dbReference type="InterPro" id="IPR003495">
    <property type="entry name" value="CobW/HypB/UreG_nucleotide-bd"/>
</dbReference>
<dbReference type="Gene3D" id="3.40.50.300">
    <property type="entry name" value="P-loop containing nucleotide triphosphate hydrolases"/>
    <property type="match status" value="1"/>
</dbReference>
<dbReference type="Pfam" id="PF07683">
    <property type="entry name" value="CobW_C"/>
    <property type="match status" value="1"/>
</dbReference>
<dbReference type="InterPro" id="IPR027417">
    <property type="entry name" value="P-loop_NTPase"/>
</dbReference>
<organism evidence="7 8">
    <name type="scientific">Marinococcus luteus</name>
    <dbReference type="NCBI Taxonomy" id="1122204"/>
    <lineage>
        <taxon>Bacteria</taxon>
        <taxon>Bacillati</taxon>
        <taxon>Bacillota</taxon>
        <taxon>Bacilli</taxon>
        <taxon>Bacillales</taxon>
        <taxon>Bacillaceae</taxon>
        <taxon>Marinococcus</taxon>
    </lineage>
</organism>
<protein>
    <submittedName>
        <fullName evidence="7">GTPase, G3E family</fullName>
    </submittedName>
</protein>
<feature type="domain" description="CobW C-terminal" evidence="6">
    <location>
        <begin position="257"/>
        <end position="372"/>
    </location>
</feature>
<sequence length="408" mass="45659">MSSTIPVTVLSGYLGSGKTTLLNHLLHEQSDWKVAVIVNDMSEINIDADLIERGSSLSRTEENLVEMSNGCICCTLRDDLLQEVQRIAERGGADYILIESTGISEPIPVAQTFTYQDEASGIDLTGSCRLDTMVTMVDAARFWADYTSGETLQERKQSAGDDDEREIADLLIEQIEFCDVLILNKTDLLTREQIQHLTSMLRALQPKADIIETAYGRVDSSTVLGTGKFSFDEALQAPGWLQELDQVHEPETEEYHISSFIFRSRLPFHSGRLMEYLEAFPQQVIRAKGIIWCVTRNDTALLLSQAGTSIQLEPVSYWVSSLPSGEQQRMLGEQPELKANWDPAVGDKSTELVIIGQHLDQQKVTRELTACLLTEEEQQLDESTFHDPFPWLVSPPDHVHAGDEHPHA</sequence>
<reference evidence="7 8" key="1">
    <citation type="submission" date="2016-10" db="EMBL/GenBank/DDBJ databases">
        <authorList>
            <person name="de Groot N.N."/>
        </authorList>
    </citation>
    <scope>NUCLEOTIDE SEQUENCE [LARGE SCALE GENOMIC DNA]</scope>
    <source>
        <strain evidence="7 8">DSM 23126</strain>
    </source>
</reference>
<dbReference type="InterPro" id="IPR036627">
    <property type="entry name" value="CobW-likC_sf"/>
</dbReference>
<keyword evidence="3" id="KW-0143">Chaperone</keyword>
<evidence type="ECO:0000256" key="1">
    <source>
        <dbReference type="ARBA" id="ARBA00022741"/>
    </source>
</evidence>
<evidence type="ECO:0000256" key="5">
    <source>
        <dbReference type="ARBA" id="ARBA00049117"/>
    </source>
</evidence>
<keyword evidence="8" id="KW-1185">Reference proteome</keyword>
<comment type="catalytic activity">
    <reaction evidence="5">
        <text>GTP + H2O = GDP + phosphate + H(+)</text>
        <dbReference type="Rhea" id="RHEA:19669"/>
        <dbReference type="ChEBI" id="CHEBI:15377"/>
        <dbReference type="ChEBI" id="CHEBI:15378"/>
        <dbReference type="ChEBI" id="CHEBI:37565"/>
        <dbReference type="ChEBI" id="CHEBI:43474"/>
        <dbReference type="ChEBI" id="CHEBI:58189"/>
    </reaction>
    <physiologicalReaction direction="left-to-right" evidence="5">
        <dbReference type="Rhea" id="RHEA:19670"/>
    </physiologicalReaction>
</comment>
<gene>
    <name evidence="7" type="ORF">SAMN05421781_0494</name>
</gene>
<evidence type="ECO:0000259" key="6">
    <source>
        <dbReference type="SMART" id="SM00833"/>
    </source>
</evidence>
<dbReference type="Proteomes" id="UP000199488">
    <property type="component" value="Unassembled WGS sequence"/>
</dbReference>
<dbReference type="RefSeq" id="WP_091610690.1">
    <property type="nucleotide sequence ID" value="NZ_FNNC01000001.1"/>
</dbReference>
<dbReference type="PANTHER" id="PTHR43603:SF3">
    <property type="entry name" value="ZINC CHAPERONE YCIC"/>
    <property type="match status" value="1"/>
</dbReference>
<dbReference type="AlphaFoldDB" id="A0A1H2QWC0"/>